<evidence type="ECO:0000256" key="10">
    <source>
        <dbReference type="PROSITE-ProRule" id="PRU00042"/>
    </source>
</evidence>
<keyword evidence="6" id="KW-0805">Transcription regulation</keyword>
<dbReference type="PANTHER" id="PTHR47427">
    <property type="entry name" value="PROTEIN STE12"/>
    <property type="match status" value="1"/>
</dbReference>
<keyword evidence="4 10" id="KW-0863">Zinc-finger</keyword>
<feature type="region of interest" description="Disordered" evidence="11">
    <location>
        <begin position="355"/>
        <end position="473"/>
    </location>
</feature>
<dbReference type="AlphaFoldDB" id="A0A8H7DLQ6"/>
<dbReference type="InterPro" id="IPR013087">
    <property type="entry name" value="Znf_C2H2_type"/>
</dbReference>
<accession>A0A8H7DLQ6</accession>
<evidence type="ECO:0000313" key="13">
    <source>
        <dbReference type="EMBL" id="KAF7421180.1"/>
    </source>
</evidence>
<feature type="region of interest" description="Disordered" evidence="11">
    <location>
        <begin position="820"/>
        <end position="852"/>
    </location>
</feature>
<dbReference type="FunFam" id="3.30.160.60:FF:000072">
    <property type="entry name" value="zinc finger protein 143 isoform X1"/>
    <property type="match status" value="1"/>
</dbReference>
<feature type="region of interest" description="Disordered" evidence="11">
    <location>
        <begin position="995"/>
        <end position="1060"/>
    </location>
</feature>
<evidence type="ECO:0000256" key="6">
    <source>
        <dbReference type="ARBA" id="ARBA00023015"/>
    </source>
</evidence>
<dbReference type="GO" id="GO:0005634">
    <property type="term" value="C:nucleus"/>
    <property type="evidence" value="ECO:0007669"/>
    <property type="project" value="UniProtKB-SubCell"/>
</dbReference>
<feature type="compositionally biased region" description="Low complexity" evidence="11">
    <location>
        <begin position="385"/>
        <end position="395"/>
    </location>
</feature>
<dbReference type="GO" id="GO:1990526">
    <property type="term" value="C:Ste12p-Dig1p-Dig2p complex"/>
    <property type="evidence" value="ECO:0007669"/>
    <property type="project" value="TreeGrafter"/>
</dbReference>
<dbReference type="GO" id="GO:0000978">
    <property type="term" value="F:RNA polymerase II cis-regulatory region sequence-specific DNA binding"/>
    <property type="evidence" value="ECO:0007669"/>
    <property type="project" value="UniProtKB-ARBA"/>
</dbReference>
<dbReference type="Gene3D" id="3.30.160.60">
    <property type="entry name" value="Classic Zinc Finger"/>
    <property type="match status" value="2"/>
</dbReference>
<feature type="region of interest" description="Disordered" evidence="11">
    <location>
        <begin position="1167"/>
        <end position="1202"/>
    </location>
</feature>
<feature type="compositionally biased region" description="Low complexity" evidence="11">
    <location>
        <begin position="11"/>
        <end position="20"/>
    </location>
</feature>
<feature type="region of interest" description="Disordered" evidence="11">
    <location>
        <begin position="1"/>
        <end position="20"/>
    </location>
</feature>
<feature type="region of interest" description="Disordered" evidence="11">
    <location>
        <begin position="491"/>
        <end position="527"/>
    </location>
</feature>
<dbReference type="VEuPathDB" id="FungiDB:PC9H_011700"/>
<dbReference type="SMART" id="SM00355">
    <property type="entry name" value="ZnF_C2H2"/>
    <property type="match status" value="2"/>
</dbReference>
<keyword evidence="13" id="KW-0371">Homeobox</keyword>
<feature type="domain" description="C2H2-type" evidence="12">
    <location>
        <begin position="736"/>
        <end position="765"/>
    </location>
</feature>
<evidence type="ECO:0000256" key="3">
    <source>
        <dbReference type="ARBA" id="ARBA00022737"/>
    </source>
</evidence>
<dbReference type="FunFam" id="3.30.160.60:FF:000534">
    <property type="entry name" value="zinc finger protein 674"/>
    <property type="match status" value="1"/>
</dbReference>
<evidence type="ECO:0000256" key="1">
    <source>
        <dbReference type="ARBA" id="ARBA00004123"/>
    </source>
</evidence>
<reference evidence="13" key="1">
    <citation type="submission" date="2019-07" db="EMBL/GenBank/DDBJ databases">
        <authorList>
            <person name="Palmer J.M."/>
        </authorList>
    </citation>
    <scope>NUCLEOTIDE SEQUENCE</scope>
    <source>
        <strain evidence="13">PC9</strain>
    </source>
</reference>
<dbReference type="RefSeq" id="XP_036627038.1">
    <property type="nucleotide sequence ID" value="XM_036781183.1"/>
</dbReference>
<feature type="region of interest" description="Disordered" evidence="11">
    <location>
        <begin position="699"/>
        <end position="718"/>
    </location>
</feature>
<evidence type="ECO:0000256" key="2">
    <source>
        <dbReference type="ARBA" id="ARBA00022723"/>
    </source>
</evidence>
<feature type="compositionally biased region" description="Low complexity" evidence="11">
    <location>
        <begin position="699"/>
        <end position="717"/>
    </location>
</feature>
<dbReference type="PROSITE" id="PS00028">
    <property type="entry name" value="ZINC_FINGER_C2H2_1"/>
    <property type="match status" value="2"/>
</dbReference>
<dbReference type="EMBL" id="JACETU010000009">
    <property type="protein sequence ID" value="KAF7421180.1"/>
    <property type="molecule type" value="Genomic_DNA"/>
</dbReference>
<evidence type="ECO:0000259" key="12">
    <source>
        <dbReference type="PROSITE" id="PS50157"/>
    </source>
</evidence>
<keyword evidence="13" id="KW-0238">DNA-binding</keyword>
<name>A0A8H7DLQ6_PLEOS</name>
<dbReference type="SMART" id="SM00424">
    <property type="entry name" value="STE"/>
    <property type="match status" value="1"/>
</dbReference>
<dbReference type="PANTHER" id="PTHR47427:SF1">
    <property type="entry name" value="PROTEIN STE12"/>
    <property type="match status" value="1"/>
</dbReference>
<feature type="compositionally biased region" description="Gly residues" evidence="11">
    <location>
        <begin position="1119"/>
        <end position="1129"/>
    </location>
</feature>
<dbReference type="InterPro" id="IPR052127">
    <property type="entry name" value="STE12_transcription_factor"/>
</dbReference>
<feature type="domain" description="C2H2-type" evidence="12">
    <location>
        <begin position="766"/>
        <end position="793"/>
    </location>
</feature>
<dbReference type="GO" id="GO:0000981">
    <property type="term" value="F:DNA-binding transcription factor activity, RNA polymerase II-specific"/>
    <property type="evidence" value="ECO:0007669"/>
    <property type="project" value="UniProtKB-ARBA"/>
</dbReference>
<evidence type="ECO:0000256" key="5">
    <source>
        <dbReference type="ARBA" id="ARBA00022833"/>
    </source>
</evidence>
<feature type="compositionally biased region" description="Low complexity" evidence="11">
    <location>
        <begin position="94"/>
        <end position="105"/>
    </location>
</feature>
<comment type="similarity">
    <text evidence="9">Belongs to the STE12 transcription factor family.</text>
</comment>
<dbReference type="GeneID" id="59381518"/>
<protein>
    <submittedName>
        <fullName evidence="13">Homeodomain transcription factor ste12</fullName>
    </submittedName>
</protein>
<feature type="region of interest" description="Disordered" evidence="11">
    <location>
        <begin position="88"/>
        <end position="139"/>
    </location>
</feature>
<dbReference type="PROSITE" id="PS50157">
    <property type="entry name" value="ZINC_FINGER_C2H2_2"/>
    <property type="match status" value="2"/>
</dbReference>
<comment type="subcellular location">
    <subcellularLocation>
        <location evidence="1">Nucleus</location>
    </subcellularLocation>
</comment>
<feature type="region of interest" description="Disordered" evidence="11">
    <location>
        <begin position="1081"/>
        <end position="1131"/>
    </location>
</feature>
<evidence type="ECO:0000256" key="11">
    <source>
        <dbReference type="SAM" id="MobiDB-lite"/>
    </source>
</evidence>
<dbReference type="Pfam" id="PF00096">
    <property type="entry name" value="zf-C2H2"/>
    <property type="match status" value="2"/>
</dbReference>
<sequence length="1215" mass="127677">MHRSYSDSHSHPSLHSSPQQFPHQLTQQDYFPYHPRVPVKSATYAGPSSHQQQLHVSTALPPAHDHDEHTARPANAHRHTLFHAQSLPPQSHDLLGATPTATTPPEQLPLPSSNPPTADTDPTPGLANGLSRPLTSQEQERLAQLDRLKFFLATAPSHWDAHGVPGGEGISSAVVPADGMNQGQPLASLPPSMHALPTAHPFLNRFLLPSNEFVTCVLWNGLFHITGTDIVRALVFRFDAFGRPVRNMKKFEEGVFSDLRNLKPGVDASLEEPKSPFLDLLFKYQCIRTQKKQKVFYWFSVPHDRLFLDALERDLKREKMGQEPTTKVVGEPALSFTYDERRGLYEQFIASVRKDGKNTSSRKKRGRPNNGDDGYSGEGEEGVTSDGEASGSDSGSEGEEGSGNDGEDRGRSSRRRKSALGFSGEDADDEAGMSDATGSSVSRESSVDGSEVKEKRSKRRKKDSRGSLPAAVTSNRTPFFSMFSLFEGSPTYKQRRKKNTANKSALSGAPINGPGAAERSRSLGGDYSEGEVPGVSAAEMFMRQARGELPGGTRRRRDTTTRGHVNRHSFHAVGDGYYPHQLDPSMHGVNGGMGGYYNNNGYNSDYTGGGGNGEYGDYAAARGVDDVSMLNVSAAFPGVGGGNLGMGMMGGGFGNGGMDVNGVGVSMGGSMSAGYVDQSFASQQAQDPMGGAMGLPNGGDPNALGLGPGAPAFGHPGQQQHALAGGVGGVGAAKAYPCPLFSCGKMFKRMEHLKRHVRTHTMERPYACPRCTKRFSRSDNLNQHVRTHLRAEGGVGDAGMGALGAMGGLGLGDGLQWYSGEEDNSSISGGGESELDDPESSSLGGDFPADMSALSLAMDPGMNGLQGSTGIEMNLGMFGGAAGMGMGMGMAAGVTGVQVASRTGSGDIPMAEDANGEQWAVRNPRASPAFSDSSPPLGSSMQLMNNNQATNSPGSFLNQPLPGGSAFPDDYASLSAPSHKQVFDQTALYGHLDNGMGGVPPSSAGGPVRRHRSMTPSVVRHGEQIRRPLTSTSGDFSAGLPGTGSVNNGSPGSTSSLSGVAAGNGTSRGYHPYAAYSASASRSNSAQNSPMTYPLALGPDYGVQPMRRSDSRASNASASGGGGGGGSGGALHEQMRAMMNMDLNGAQQQAGSGGVFGSDMYRTDSPGPLQGSHSVTASPAPFVGGELPGQYGDQHFVPIDGQYDPHAQAREGYFS</sequence>
<proteinExistence type="inferred from homology"/>
<feature type="compositionally biased region" description="Low complexity" evidence="11">
    <location>
        <begin position="438"/>
        <end position="449"/>
    </location>
</feature>
<feature type="compositionally biased region" description="Basic and acidic residues" evidence="11">
    <location>
        <begin position="1"/>
        <end position="10"/>
    </location>
</feature>
<dbReference type="GO" id="GO:1990527">
    <property type="term" value="C:Tec1p-Ste12p-Dig1p complex"/>
    <property type="evidence" value="ECO:0007669"/>
    <property type="project" value="TreeGrafter"/>
</dbReference>
<keyword evidence="2" id="KW-0479">Metal-binding</keyword>
<dbReference type="InterPro" id="IPR003120">
    <property type="entry name" value="Ste12"/>
</dbReference>
<dbReference type="SUPFAM" id="SSF57667">
    <property type="entry name" value="beta-beta-alpha zinc fingers"/>
    <property type="match status" value="1"/>
</dbReference>
<dbReference type="OrthoDB" id="1095242at2759"/>
<gene>
    <name evidence="13" type="primary">STE12</name>
    <name evidence="13" type="ORF">PC9H_011700</name>
</gene>
<keyword evidence="8" id="KW-0539">Nucleus</keyword>
<dbReference type="Proteomes" id="UP000623687">
    <property type="component" value="Unassembled WGS sequence"/>
</dbReference>
<organism evidence="13 14">
    <name type="scientific">Pleurotus ostreatus</name>
    <name type="common">Oyster mushroom</name>
    <name type="synonym">White-rot fungus</name>
    <dbReference type="NCBI Taxonomy" id="5322"/>
    <lineage>
        <taxon>Eukaryota</taxon>
        <taxon>Fungi</taxon>
        <taxon>Dikarya</taxon>
        <taxon>Basidiomycota</taxon>
        <taxon>Agaricomycotina</taxon>
        <taxon>Agaricomycetes</taxon>
        <taxon>Agaricomycetidae</taxon>
        <taxon>Agaricales</taxon>
        <taxon>Pleurotineae</taxon>
        <taxon>Pleurotaceae</taxon>
        <taxon>Pleurotus</taxon>
    </lineage>
</organism>
<keyword evidence="3" id="KW-0677">Repeat</keyword>
<dbReference type="GO" id="GO:0008270">
    <property type="term" value="F:zinc ion binding"/>
    <property type="evidence" value="ECO:0007669"/>
    <property type="project" value="UniProtKB-KW"/>
</dbReference>
<dbReference type="Pfam" id="PF02200">
    <property type="entry name" value="STE"/>
    <property type="match status" value="1"/>
</dbReference>
<keyword evidence="5" id="KW-0862">Zinc</keyword>
<evidence type="ECO:0000256" key="4">
    <source>
        <dbReference type="ARBA" id="ARBA00022771"/>
    </source>
</evidence>
<comment type="caution">
    <text evidence="13">The sequence shown here is derived from an EMBL/GenBank/DDBJ whole genome shotgun (WGS) entry which is preliminary data.</text>
</comment>
<evidence type="ECO:0000256" key="8">
    <source>
        <dbReference type="ARBA" id="ARBA00023242"/>
    </source>
</evidence>
<keyword evidence="14" id="KW-1185">Reference proteome</keyword>
<keyword evidence="7" id="KW-0804">Transcription</keyword>
<dbReference type="InterPro" id="IPR036236">
    <property type="entry name" value="Znf_C2H2_sf"/>
</dbReference>
<evidence type="ECO:0000313" key="14">
    <source>
        <dbReference type="Proteomes" id="UP000623687"/>
    </source>
</evidence>
<feature type="compositionally biased region" description="Polar residues" evidence="11">
    <location>
        <begin position="1044"/>
        <end position="1058"/>
    </location>
</feature>
<evidence type="ECO:0000256" key="9">
    <source>
        <dbReference type="ARBA" id="ARBA00024345"/>
    </source>
</evidence>
<evidence type="ECO:0000256" key="7">
    <source>
        <dbReference type="ARBA" id="ARBA00023163"/>
    </source>
</evidence>